<reference evidence="4" key="1">
    <citation type="journal article" date="2017" name="Int. J. Syst. Evol. Microbiol.">
        <title>Notoacmeibacter marinus gen. nov., sp. nov., isolated from the gut of a limpet and proposal of Notoacmeibacteraceae fam. nov. in the order Rhizobiales of the class Alphaproteobacteria.</title>
        <authorList>
            <person name="Huang Z."/>
            <person name="Guo F."/>
            <person name="Lai Q."/>
        </authorList>
    </citation>
    <scope>NUCLEOTIDE SEQUENCE [LARGE SCALE GENOMIC DNA]</scope>
    <source>
        <strain evidence="4">XMTR2A4</strain>
    </source>
</reference>
<gene>
    <name evidence="3" type="ORF">B7H23_05685</name>
</gene>
<dbReference type="InterPro" id="IPR023210">
    <property type="entry name" value="NADP_OxRdtase_dom"/>
</dbReference>
<dbReference type="Proteomes" id="UP000215405">
    <property type="component" value="Unassembled WGS sequence"/>
</dbReference>
<organism evidence="3 4">
    <name type="scientific">Notoacmeibacter marinus</name>
    <dbReference type="NCBI Taxonomy" id="1876515"/>
    <lineage>
        <taxon>Bacteria</taxon>
        <taxon>Pseudomonadati</taxon>
        <taxon>Pseudomonadota</taxon>
        <taxon>Alphaproteobacteria</taxon>
        <taxon>Hyphomicrobiales</taxon>
        <taxon>Notoacmeibacteraceae</taxon>
        <taxon>Notoacmeibacter</taxon>
    </lineage>
</organism>
<dbReference type="PANTHER" id="PTHR43625:SF40">
    <property type="entry name" value="ALDO-KETO REDUCTASE YAKC [NADP(+)]"/>
    <property type="match status" value="1"/>
</dbReference>
<dbReference type="InterPro" id="IPR050791">
    <property type="entry name" value="Aldo-Keto_reductase"/>
</dbReference>
<dbReference type="InterPro" id="IPR036812">
    <property type="entry name" value="NAD(P)_OxRdtase_dom_sf"/>
</dbReference>
<dbReference type="Gene3D" id="3.20.20.100">
    <property type="entry name" value="NADP-dependent oxidoreductase domain"/>
    <property type="match status" value="1"/>
</dbReference>
<sequence length="331" mass="35861">MEHRTLGADGPLVLSVGLGAMSFGGMYGATNEETSRATMDKALEVGVTHWDVANIYGGDGVCESIIGRYFADRPETRARIALATKGAIVAGPPRQIDNDPGYLRGELEKSLKRLNTDHVELYYIHRRNPETPIEPTIEAMGRWVEEGMIGGIGLSECGPYTLERAASVFPIRAVQSEYSLWTRLPELGMIDLCGRLGTAFVAFSSLGRGVFGDTPLVPEQFAASDFRRANPRFSAENFPRNEEKIAAFRVLAAEIGLPAPVLANAWVLARAPHIHVIPGTRSPVHLEQNAEAAAITLTTEQIAAVETILPAGFAHGARYAPNQTMGVEDYC</sequence>
<dbReference type="EMBL" id="NBYO01000001">
    <property type="protein sequence ID" value="OXT02389.1"/>
    <property type="molecule type" value="Genomic_DNA"/>
</dbReference>
<evidence type="ECO:0000256" key="1">
    <source>
        <dbReference type="ARBA" id="ARBA00023002"/>
    </source>
</evidence>
<accession>A0A231V2I4</accession>
<evidence type="ECO:0000259" key="2">
    <source>
        <dbReference type="Pfam" id="PF00248"/>
    </source>
</evidence>
<evidence type="ECO:0000313" key="4">
    <source>
        <dbReference type="Proteomes" id="UP000215405"/>
    </source>
</evidence>
<dbReference type="AlphaFoldDB" id="A0A231V2I4"/>
<dbReference type="GO" id="GO:0005737">
    <property type="term" value="C:cytoplasm"/>
    <property type="evidence" value="ECO:0007669"/>
    <property type="project" value="TreeGrafter"/>
</dbReference>
<evidence type="ECO:0000313" key="3">
    <source>
        <dbReference type="EMBL" id="OXT02389.1"/>
    </source>
</evidence>
<dbReference type="SUPFAM" id="SSF51430">
    <property type="entry name" value="NAD(P)-linked oxidoreductase"/>
    <property type="match status" value="1"/>
</dbReference>
<keyword evidence="1" id="KW-0560">Oxidoreductase</keyword>
<name>A0A231V2I4_9HYPH</name>
<proteinExistence type="predicted"/>
<dbReference type="Pfam" id="PF00248">
    <property type="entry name" value="Aldo_ket_red"/>
    <property type="match status" value="1"/>
</dbReference>
<dbReference type="PANTHER" id="PTHR43625">
    <property type="entry name" value="AFLATOXIN B1 ALDEHYDE REDUCTASE"/>
    <property type="match status" value="1"/>
</dbReference>
<dbReference type="GO" id="GO:0016491">
    <property type="term" value="F:oxidoreductase activity"/>
    <property type="evidence" value="ECO:0007669"/>
    <property type="project" value="UniProtKB-KW"/>
</dbReference>
<protein>
    <submittedName>
        <fullName evidence="3">Aldo/keto reductase</fullName>
    </submittedName>
</protein>
<dbReference type="RefSeq" id="WP_094076344.1">
    <property type="nucleotide sequence ID" value="NZ_NBYO01000001.1"/>
</dbReference>
<comment type="caution">
    <text evidence="3">The sequence shown here is derived from an EMBL/GenBank/DDBJ whole genome shotgun (WGS) entry which is preliminary data.</text>
</comment>
<keyword evidence="4" id="KW-1185">Reference proteome</keyword>
<feature type="domain" description="NADP-dependent oxidoreductase" evidence="2">
    <location>
        <begin position="16"/>
        <end position="308"/>
    </location>
</feature>